<dbReference type="EC" id="1.1.5.3" evidence="6"/>
<dbReference type="PROSITE" id="PS00977">
    <property type="entry name" value="FAD_G3PDH_1"/>
    <property type="match status" value="1"/>
</dbReference>
<dbReference type="InterPro" id="IPR031656">
    <property type="entry name" value="DAO_C"/>
</dbReference>
<dbReference type="InterPro" id="IPR036188">
    <property type="entry name" value="FAD/NAD-bd_sf"/>
</dbReference>
<dbReference type="InterPro" id="IPR006076">
    <property type="entry name" value="FAD-dep_OxRdtase"/>
</dbReference>
<dbReference type="GO" id="GO:0004368">
    <property type="term" value="F:glycerol-3-phosphate dehydrogenase (quinone) activity"/>
    <property type="evidence" value="ECO:0007669"/>
    <property type="project" value="UniProtKB-EC"/>
</dbReference>
<dbReference type="Pfam" id="PF01266">
    <property type="entry name" value="DAO"/>
    <property type="match status" value="1"/>
</dbReference>
<evidence type="ECO:0000256" key="2">
    <source>
        <dbReference type="ARBA" id="ARBA00007330"/>
    </source>
</evidence>
<dbReference type="GO" id="GO:0046168">
    <property type="term" value="P:glycerol-3-phosphate catabolic process"/>
    <property type="evidence" value="ECO:0007669"/>
    <property type="project" value="TreeGrafter"/>
</dbReference>
<feature type="domain" description="FAD dependent oxidoreductase" evidence="7">
    <location>
        <begin position="9"/>
        <end position="361"/>
    </location>
</feature>
<keyword evidence="3 6" id="KW-0285">Flavoprotein</keyword>
<organism evidence="9 10">
    <name type="scientific">Vibrio astriarenae</name>
    <dbReference type="NCBI Taxonomy" id="1481923"/>
    <lineage>
        <taxon>Bacteria</taxon>
        <taxon>Pseudomonadati</taxon>
        <taxon>Pseudomonadota</taxon>
        <taxon>Gammaproteobacteria</taxon>
        <taxon>Vibrionales</taxon>
        <taxon>Vibrionaceae</taxon>
        <taxon>Vibrio</taxon>
    </lineage>
</organism>
<reference evidence="9 10" key="1">
    <citation type="submission" date="2020-01" db="EMBL/GenBank/DDBJ databases">
        <title>Whole genome and functional gene identification of agarase of Vibrio HN897.</title>
        <authorList>
            <person name="Liu Y."/>
            <person name="Zhao Z."/>
        </authorList>
    </citation>
    <scope>NUCLEOTIDE SEQUENCE [LARGE SCALE GENOMIC DNA]</scope>
    <source>
        <strain evidence="9 10">HN897</strain>
    </source>
</reference>
<gene>
    <name evidence="9" type="ORF">GT360_18480</name>
</gene>
<dbReference type="Gene3D" id="3.30.9.10">
    <property type="entry name" value="D-Amino Acid Oxidase, subunit A, domain 2"/>
    <property type="match status" value="1"/>
</dbReference>
<sequence>MKEDNNILDIIIVGGGINGAGIAADAAGRGLSTALFESNDFASATSSASSKLIHGGLRYLEHYEFRLVAEALAEREVVLNKARHITKPMRFRLPHRPFLRPAWMIRAGLFLYDMLASRNTLPGTRSVNLAQTGLFVDEIKKGFEYSDCWVDDARLVLANVLDAQQHGALVKNYSIVTKAEQVDSLWHVVVLDKRSGQLSGYKSKALVNATGPWVESFISHQMERSSPRSIRLVKGSHIIVPKIHDEEQAYILQNKDQRIVFVIPYLNDFSLIGTTDVEYKGDPRDCQISEQEVDYLIDIVNQHFVNRIVKDDIVGSYSGVRPLCEDESSSPQAITRDYTLELETEGAPLLSVFGGKLTTYRKLAEAALDKLTPHFPTMGSKWTADSILPGGDIESLAELEQELQSQYPWLNASLIARYAAQYGSKAHELLVSKASSSELGKEVAPQLYEAEIQYLVETEFANKADDILFRRTKLGLTYDSTQRMAVEEYLLEVSQDTRLAS</sequence>
<comment type="similarity">
    <text evidence="2 6">Belongs to the FAD-dependent glycerol-3-phosphate dehydrogenase family.</text>
</comment>
<feature type="domain" description="Alpha-glycerophosphate oxidase C-terminal" evidence="8">
    <location>
        <begin position="383"/>
        <end position="487"/>
    </location>
</feature>
<keyword evidence="10" id="KW-1185">Reference proteome</keyword>
<keyword evidence="5 6" id="KW-0560">Oxidoreductase</keyword>
<comment type="catalytic activity">
    <reaction evidence="6">
        <text>a quinone + sn-glycerol 3-phosphate = dihydroxyacetone phosphate + a quinol</text>
        <dbReference type="Rhea" id="RHEA:18977"/>
        <dbReference type="ChEBI" id="CHEBI:24646"/>
        <dbReference type="ChEBI" id="CHEBI:57597"/>
        <dbReference type="ChEBI" id="CHEBI:57642"/>
        <dbReference type="ChEBI" id="CHEBI:132124"/>
        <dbReference type="EC" id="1.1.5.3"/>
    </reaction>
</comment>
<dbReference type="Gene3D" id="1.10.8.870">
    <property type="entry name" value="Alpha-glycerophosphate oxidase, cap domain"/>
    <property type="match status" value="1"/>
</dbReference>
<keyword evidence="4" id="KW-0274">FAD</keyword>
<dbReference type="NCBIfam" id="NF008899">
    <property type="entry name" value="PRK12266.1"/>
    <property type="match status" value="1"/>
</dbReference>
<dbReference type="PRINTS" id="PR01001">
    <property type="entry name" value="FADG3PDH"/>
</dbReference>
<dbReference type="GO" id="GO:0009331">
    <property type="term" value="C:glycerol-3-phosphate dehydrogenase (FAD) complex"/>
    <property type="evidence" value="ECO:0007669"/>
    <property type="project" value="UniProtKB-UniRule"/>
</dbReference>
<evidence type="ECO:0000259" key="8">
    <source>
        <dbReference type="Pfam" id="PF16901"/>
    </source>
</evidence>
<dbReference type="InterPro" id="IPR038299">
    <property type="entry name" value="DAO_C_sf"/>
</dbReference>
<evidence type="ECO:0000256" key="5">
    <source>
        <dbReference type="ARBA" id="ARBA00023002"/>
    </source>
</evidence>
<dbReference type="Gene3D" id="6.10.250.1890">
    <property type="match status" value="1"/>
</dbReference>
<dbReference type="PANTHER" id="PTHR11985:SF15">
    <property type="entry name" value="GLYCEROL-3-PHOSPHATE DEHYDROGENASE, MITOCHONDRIAL"/>
    <property type="match status" value="1"/>
</dbReference>
<evidence type="ECO:0000259" key="7">
    <source>
        <dbReference type="Pfam" id="PF01266"/>
    </source>
</evidence>
<evidence type="ECO:0000256" key="4">
    <source>
        <dbReference type="ARBA" id="ARBA00022827"/>
    </source>
</evidence>
<dbReference type="EMBL" id="CP047476">
    <property type="protein sequence ID" value="QIA65522.1"/>
    <property type="molecule type" value="Genomic_DNA"/>
</dbReference>
<dbReference type="KEGG" id="vas:GT360_18480"/>
<dbReference type="AlphaFoldDB" id="A0A7Z2YFH6"/>
<protein>
    <recommendedName>
        <fullName evidence="6">Glycerol-3-phosphate dehydrogenase</fullName>
        <ecNumber evidence="6">1.1.5.3</ecNumber>
    </recommendedName>
</protein>
<dbReference type="Gene3D" id="3.50.50.60">
    <property type="entry name" value="FAD/NAD(P)-binding domain"/>
    <property type="match status" value="1"/>
</dbReference>
<dbReference type="SUPFAM" id="SSF51905">
    <property type="entry name" value="FAD/NAD(P)-binding domain"/>
    <property type="match status" value="1"/>
</dbReference>
<dbReference type="PANTHER" id="PTHR11985">
    <property type="entry name" value="GLYCEROL-3-PHOSPHATE DEHYDROGENASE"/>
    <property type="match status" value="1"/>
</dbReference>
<dbReference type="Proteomes" id="UP000464262">
    <property type="component" value="Chromosome 2"/>
</dbReference>
<dbReference type="Pfam" id="PF16901">
    <property type="entry name" value="DAO_C"/>
    <property type="match status" value="1"/>
</dbReference>
<dbReference type="SUPFAM" id="SSF54373">
    <property type="entry name" value="FAD-linked reductases, C-terminal domain"/>
    <property type="match status" value="1"/>
</dbReference>
<evidence type="ECO:0000256" key="6">
    <source>
        <dbReference type="RuleBase" id="RU361217"/>
    </source>
</evidence>
<evidence type="ECO:0000313" key="10">
    <source>
        <dbReference type="Proteomes" id="UP000464262"/>
    </source>
</evidence>
<dbReference type="PROSITE" id="PS00978">
    <property type="entry name" value="FAD_G3PDH_2"/>
    <property type="match status" value="1"/>
</dbReference>
<evidence type="ECO:0000256" key="3">
    <source>
        <dbReference type="ARBA" id="ARBA00022630"/>
    </source>
</evidence>
<evidence type="ECO:0000313" key="9">
    <source>
        <dbReference type="EMBL" id="QIA65522.1"/>
    </source>
</evidence>
<proteinExistence type="inferred from homology"/>
<dbReference type="InterPro" id="IPR000447">
    <property type="entry name" value="G3P_DH_FAD-dep"/>
</dbReference>
<accession>A0A7Z2YFH6</accession>
<dbReference type="NCBIfam" id="NF009906">
    <property type="entry name" value="PRK13369.1"/>
    <property type="match status" value="1"/>
</dbReference>
<name>A0A7Z2YFH6_9VIBR</name>
<comment type="cofactor">
    <cofactor evidence="1 6">
        <name>FAD</name>
        <dbReference type="ChEBI" id="CHEBI:57692"/>
    </cofactor>
</comment>
<dbReference type="RefSeq" id="WP_164650422.1">
    <property type="nucleotide sequence ID" value="NZ_CP047476.1"/>
</dbReference>
<evidence type="ECO:0000256" key="1">
    <source>
        <dbReference type="ARBA" id="ARBA00001974"/>
    </source>
</evidence>